<dbReference type="InterPro" id="IPR029063">
    <property type="entry name" value="SAM-dependent_MTases_sf"/>
</dbReference>
<comment type="catalytic activity">
    <reaction evidence="6">
        <text>guanosine(1207) in 16S rRNA + S-adenosyl-L-methionine = N(2)-methylguanosine(1207) in 16S rRNA + S-adenosyl-L-homocysteine + H(+)</text>
        <dbReference type="Rhea" id="RHEA:42736"/>
        <dbReference type="Rhea" id="RHEA-COMP:10213"/>
        <dbReference type="Rhea" id="RHEA-COMP:10214"/>
        <dbReference type="ChEBI" id="CHEBI:15378"/>
        <dbReference type="ChEBI" id="CHEBI:57856"/>
        <dbReference type="ChEBI" id="CHEBI:59789"/>
        <dbReference type="ChEBI" id="CHEBI:74269"/>
        <dbReference type="ChEBI" id="CHEBI:74481"/>
        <dbReference type="EC" id="2.1.1.172"/>
    </reaction>
</comment>
<evidence type="ECO:0000259" key="7">
    <source>
        <dbReference type="Pfam" id="PF05175"/>
    </source>
</evidence>
<dbReference type="PANTHER" id="PTHR47816:SF4">
    <property type="entry name" value="RIBOSOMAL RNA SMALL SUBUNIT METHYLTRANSFERASE C"/>
    <property type="match status" value="1"/>
</dbReference>
<keyword evidence="1 6" id="KW-0963">Cytoplasm</keyword>
<dbReference type="Proteomes" id="UP000183569">
    <property type="component" value="Unassembled WGS sequence"/>
</dbReference>
<evidence type="ECO:0000256" key="5">
    <source>
        <dbReference type="ARBA" id="ARBA00022691"/>
    </source>
</evidence>
<name>A0A1G4Y5Z3_9ENTR</name>
<dbReference type="Pfam" id="PF05175">
    <property type="entry name" value="MTS"/>
    <property type="match status" value="1"/>
</dbReference>
<dbReference type="RefSeq" id="WP_017457831.1">
    <property type="nucleotide sequence ID" value="NZ_FMUI01000005.1"/>
</dbReference>
<reference evidence="9 10" key="1">
    <citation type="submission" date="2016-10" db="EMBL/GenBank/DDBJ databases">
        <authorList>
            <person name="Varghese N."/>
            <person name="Submissions S."/>
        </authorList>
    </citation>
    <scope>NUCLEOTIDE SEQUENCE [LARGE SCALE GENOMIC DNA]</scope>
    <source>
        <strain evidence="9 10">CGMCC 1.12102</strain>
    </source>
</reference>
<keyword evidence="5 6" id="KW-0949">S-adenosyl-L-methionine</keyword>
<dbReference type="InterPro" id="IPR002052">
    <property type="entry name" value="DNA_methylase_N6_adenine_CS"/>
</dbReference>
<dbReference type="InterPro" id="IPR023543">
    <property type="entry name" value="rRNA_ssu_MeTfrase_C"/>
</dbReference>
<evidence type="ECO:0000256" key="1">
    <source>
        <dbReference type="ARBA" id="ARBA00022490"/>
    </source>
</evidence>
<comment type="function">
    <text evidence="6">Specifically methylates the guanine in position 1207 of 16S rRNA in the 30S particle.</text>
</comment>
<organism evidence="9 10">
    <name type="scientific">Kosakonia sacchari</name>
    <dbReference type="NCBI Taxonomy" id="1158459"/>
    <lineage>
        <taxon>Bacteria</taxon>
        <taxon>Pseudomonadati</taxon>
        <taxon>Pseudomonadota</taxon>
        <taxon>Gammaproteobacteria</taxon>
        <taxon>Enterobacterales</taxon>
        <taxon>Enterobacteriaceae</taxon>
        <taxon>Kosakonia</taxon>
    </lineage>
</organism>
<gene>
    <name evidence="6" type="primary">rsmC</name>
    <name evidence="9" type="ORF">SAMN02927897_02022</name>
</gene>
<evidence type="ECO:0000256" key="2">
    <source>
        <dbReference type="ARBA" id="ARBA00022552"/>
    </source>
</evidence>
<keyword evidence="2 6" id="KW-0698">rRNA processing</keyword>
<comment type="subunit">
    <text evidence="6">Monomer.</text>
</comment>
<evidence type="ECO:0000313" key="10">
    <source>
        <dbReference type="Proteomes" id="UP000183569"/>
    </source>
</evidence>
<evidence type="ECO:0000313" key="9">
    <source>
        <dbReference type="EMBL" id="SCX48897.1"/>
    </source>
</evidence>
<dbReference type="AlphaFoldDB" id="A0A1G4Y5Z3"/>
<evidence type="ECO:0000256" key="4">
    <source>
        <dbReference type="ARBA" id="ARBA00022679"/>
    </source>
</evidence>
<dbReference type="GO" id="GO:0005737">
    <property type="term" value="C:cytoplasm"/>
    <property type="evidence" value="ECO:0007669"/>
    <property type="project" value="UniProtKB-SubCell"/>
</dbReference>
<dbReference type="GO" id="GO:0052914">
    <property type="term" value="F:16S rRNA (guanine(1207)-N(2))-methyltransferase activity"/>
    <property type="evidence" value="ECO:0007669"/>
    <property type="project" value="UniProtKB-EC"/>
</dbReference>
<dbReference type="InterPro" id="IPR007848">
    <property type="entry name" value="Small_mtfrase_dom"/>
</dbReference>
<sequence length="342" mass="37688">MSAYTPASEVLLRHSDDFEPSRILFAGDLQDDLPARLDTAESRAWTQQFHQWQTLSQQMGERARYSLVADSETVGDSDTLIYYWPKNKPEAQFQLMSLLSLLPVGIDIFVVGENRSGVRSAEQMLAEFCPLNKVDSARRCGLYHGRLEKQPTFDPNSFWGEYTLDNLTIKTLPGVFSRDGLDVGSQLLLSTFTPHTKGKVLDVGCGAGVLATVLASHSPKVRLTLCDVSAPAVEASRATLAANGIEGDVFASNVFSEVTGRFDMIISNPPFHDGLQTSQEAAQTLIRGAVRHLNSGGELRIVANAFLPYPDVLDQTFGFHEVIAQTGRFKVYRTVMTRQALK</sequence>
<dbReference type="Pfam" id="PF08468">
    <property type="entry name" value="MTS_N"/>
    <property type="match status" value="1"/>
</dbReference>
<dbReference type="PROSITE" id="PS00092">
    <property type="entry name" value="N6_MTASE"/>
    <property type="match status" value="1"/>
</dbReference>
<dbReference type="HAMAP" id="MF_01862">
    <property type="entry name" value="16SrRNA_methyltr_C"/>
    <property type="match status" value="1"/>
</dbReference>
<comment type="caution">
    <text evidence="9">The sequence shown here is derived from an EMBL/GenBank/DDBJ whole genome shotgun (WGS) entry which is preliminary data.</text>
</comment>
<dbReference type="GO" id="GO:0003676">
    <property type="term" value="F:nucleic acid binding"/>
    <property type="evidence" value="ECO:0007669"/>
    <property type="project" value="InterPro"/>
</dbReference>
<keyword evidence="4 6" id="KW-0808">Transferase</keyword>
<protein>
    <recommendedName>
        <fullName evidence="6">Ribosomal RNA small subunit methyltransferase C</fullName>
        <ecNumber evidence="6">2.1.1.172</ecNumber>
    </recommendedName>
    <alternativeName>
        <fullName evidence="6">16S rRNA m2G1207 methyltransferase</fullName>
    </alternativeName>
    <alternativeName>
        <fullName evidence="6">rRNA (guanine-N(2)-)-methyltransferase RsmC</fullName>
    </alternativeName>
</protein>
<feature type="domain" description="Methyltransferase small N-terminal" evidence="8">
    <location>
        <begin position="8"/>
        <end position="162"/>
    </location>
</feature>
<dbReference type="GeneID" id="23846797"/>
<dbReference type="EMBL" id="FMUI01000005">
    <property type="protein sequence ID" value="SCX48897.1"/>
    <property type="molecule type" value="Genomic_DNA"/>
</dbReference>
<evidence type="ECO:0000256" key="6">
    <source>
        <dbReference type="HAMAP-Rule" id="MF_01862"/>
    </source>
</evidence>
<dbReference type="Gene3D" id="3.40.50.150">
    <property type="entry name" value="Vaccinia Virus protein VP39"/>
    <property type="match status" value="2"/>
</dbReference>
<dbReference type="CDD" id="cd02440">
    <property type="entry name" value="AdoMet_MTases"/>
    <property type="match status" value="1"/>
</dbReference>
<comment type="subcellular location">
    <subcellularLocation>
        <location evidence="6">Cytoplasm</location>
    </subcellularLocation>
</comment>
<keyword evidence="3 6" id="KW-0489">Methyltransferase</keyword>
<dbReference type="InterPro" id="IPR013675">
    <property type="entry name" value="Mtase_sm_N"/>
</dbReference>
<dbReference type="InterPro" id="IPR046977">
    <property type="entry name" value="RsmC/RlmG"/>
</dbReference>
<dbReference type="SUPFAM" id="SSF53335">
    <property type="entry name" value="S-adenosyl-L-methionine-dependent methyltransferases"/>
    <property type="match status" value="1"/>
</dbReference>
<feature type="domain" description="Methyltransferase small" evidence="7">
    <location>
        <begin position="166"/>
        <end position="333"/>
    </location>
</feature>
<evidence type="ECO:0000259" key="8">
    <source>
        <dbReference type="Pfam" id="PF08468"/>
    </source>
</evidence>
<evidence type="ECO:0000256" key="3">
    <source>
        <dbReference type="ARBA" id="ARBA00022603"/>
    </source>
</evidence>
<comment type="similarity">
    <text evidence="6">Belongs to the methyltransferase superfamily. RsmC family.</text>
</comment>
<accession>A0A1G4Y5Z3</accession>
<dbReference type="EC" id="2.1.1.172" evidence="6"/>
<proteinExistence type="inferred from homology"/>
<dbReference type="PANTHER" id="PTHR47816">
    <property type="entry name" value="RIBOSOMAL RNA SMALL SUBUNIT METHYLTRANSFERASE C"/>
    <property type="match status" value="1"/>
</dbReference>
<dbReference type="NCBIfam" id="NF007023">
    <property type="entry name" value="PRK09489.1"/>
    <property type="match status" value="1"/>
</dbReference>